<dbReference type="PROSITE" id="PS00109">
    <property type="entry name" value="PROTEIN_KINASE_TYR"/>
    <property type="match status" value="1"/>
</dbReference>
<keyword evidence="9" id="KW-0460">Magnesium</keyword>
<dbReference type="InterPro" id="IPR051272">
    <property type="entry name" value="RIO-type_Ser/Thr_kinase"/>
</dbReference>
<comment type="similarity">
    <text evidence="1">Belongs to the protein kinase superfamily. RIO-type Ser/Thr kinase family.</text>
</comment>
<keyword evidence="8" id="KW-0067">ATP-binding</keyword>
<name>A0ABS5AKQ2_9PSEU</name>
<dbReference type="SUPFAM" id="SSF56112">
    <property type="entry name" value="Protein kinase-like (PK-like)"/>
    <property type="match status" value="1"/>
</dbReference>
<dbReference type="InterPro" id="IPR011009">
    <property type="entry name" value="Kinase-like_dom_sf"/>
</dbReference>
<evidence type="ECO:0000256" key="12">
    <source>
        <dbReference type="SAM" id="MobiDB-lite"/>
    </source>
</evidence>
<comment type="catalytic activity">
    <reaction evidence="11">
        <text>L-seryl-[protein] + ATP = O-phospho-L-seryl-[protein] + ADP + H(+)</text>
        <dbReference type="Rhea" id="RHEA:17989"/>
        <dbReference type="Rhea" id="RHEA-COMP:9863"/>
        <dbReference type="Rhea" id="RHEA-COMP:11604"/>
        <dbReference type="ChEBI" id="CHEBI:15378"/>
        <dbReference type="ChEBI" id="CHEBI:29999"/>
        <dbReference type="ChEBI" id="CHEBI:30616"/>
        <dbReference type="ChEBI" id="CHEBI:83421"/>
        <dbReference type="ChEBI" id="CHEBI:456216"/>
        <dbReference type="EC" id="2.7.11.1"/>
    </reaction>
</comment>
<evidence type="ECO:0000256" key="10">
    <source>
        <dbReference type="ARBA" id="ARBA00047899"/>
    </source>
</evidence>
<evidence type="ECO:0000259" key="13">
    <source>
        <dbReference type="PROSITE" id="PS50011"/>
    </source>
</evidence>
<dbReference type="EC" id="2.7.11.1" evidence="2"/>
<evidence type="ECO:0000256" key="6">
    <source>
        <dbReference type="ARBA" id="ARBA00022741"/>
    </source>
</evidence>
<dbReference type="Pfam" id="PF01163">
    <property type="entry name" value="RIO1"/>
    <property type="match status" value="1"/>
</dbReference>
<evidence type="ECO:0000256" key="5">
    <source>
        <dbReference type="ARBA" id="ARBA00022723"/>
    </source>
</evidence>
<evidence type="ECO:0000313" key="14">
    <source>
        <dbReference type="EMBL" id="MBP2477146.1"/>
    </source>
</evidence>
<keyword evidence="6" id="KW-0547">Nucleotide-binding</keyword>
<protein>
    <recommendedName>
        <fullName evidence="2">non-specific serine/threonine protein kinase</fullName>
        <ecNumber evidence="2">2.7.11.1</ecNumber>
    </recommendedName>
</protein>
<sequence length="290" mass="32754">MREHEYDNTSTSGFARSKRRKKRFDDDEPRGAVRRRSAEELSRSERGPWPQPEWLVTHPDTTDVELGILKTGKEADVHLIERTGADGTTCLLAAKRYRKREHRMFHRDAGYLDGRKVAESRQMRAMTHRTAFGRDVISAQWAVAEFAALSKLWQAGAPVPYPVQLSDTELLLEFLSEADGTAAPRLAQLRPEADELRGLWRQLVQALLDLAALGLTHGDLSPYNLLVHRGRLVLIDLPQAVDLVANPQAATYLDRDVRGVCDWFRSRGLSPAVADEEWLVDLLSREAGLR</sequence>
<feature type="domain" description="Protein kinase" evidence="13">
    <location>
        <begin position="63"/>
        <end position="290"/>
    </location>
</feature>
<proteinExistence type="inferred from homology"/>
<dbReference type="Proteomes" id="UP001519363">
    <property type="component" value="Unassembled WGS sequence"/>
</dbReference>
<evidence type="ECO:0000256" key="7">
    <source>
        <dbReference type="ARBA" id="ARBA00022777"/>
    </source>
</evidence>
<evidence type="ECO:0000256" key="9">
    <source>
        <dbReference type="ARBA" id="ARBA00022842"/>
    </source>
</evidence>
<keyword evidence="5" id="KW-0479">Metal-binding</keyword>
<evidence type="ECO:0000256" key="8">
    <source>
        <dbReference type="ARBA" id="ARBA00022840"/>
    </source>
</evidence>
<evidence type="ECO:0000313" key="15">
    <source>
        <dbReference type="Proteomes" id="UP001519363"/>
    </source>
</evidence>
<keyword evidence="15" id="KW-1185">Reference proteome</keyword>
<evidence type="ECO:0000256" key="1">
    <source>
        <dbReference type="ARBA" id="ARBA00009196"/>
    </source>
</evidence>
<dbReference type="InterPro" id="IPR008266">
    <property type="entry name" value="Tyr_kinase_AS"/>
</dbReference>
<dbReference type="PANTHER" id="PTHR45723">
    <property type="entry name" value="SERINE/THREONINE-PROTEIN KINASE RIO1"/>
    <property type="match status" value="1"/>
</dbReference>
<dbReference type="EMBL" id="JAGIOO010000001">
    <property type="protein sequence ID" value="MBP2477146.1"/>
    <property type="molecule type" value="Genomic_DNA"/>
</dbReference>
<dbReference type="InterPro" id="IPR000719">
    <property type="entry name" value="Prot_kinase_dom"/>
</dbReference>
<keyword evidence="3" id="KW-0723">Serine/threonine-protein kinase</keyword>
<dbReference type="Gene3D" id="1.10.510.10">
    <property type="entry name" value="Transferase(Phosphotransferase) domain 1"/>
    <property type="match status" value="1"/>
</dbReference>
<organism evidence="14 15">
    <name type="scientific">Crossiella equi</name>
    <dbReference type="NCBI Taxonomy" id="130796"/>
    <lineage>
        <taxon>Bacteria</taxon>
        <taxon>Bacillati</taxon>
        <taxon>Actinomycetota</taxon>
        <taxon>Actinomycetes</taxon>
        <taxon>Pseudonocardiales</taxon>
        <taxon>Pseudonocardiaceae</taxon>
        <taxon>Crossiella</taxon>
    </lineage>
</organism>
<evidence type="ECO:0000256" key="4">
    <source>
        <dbReference type="ARBA" id="ARBA00022679"/>
    </source>
</evidence>
<dbReference type="PROSITE" id="PS50011">
    <property type="entry name" value="PROTEIN_KINASE_DOM"/>
    <property type="match status" value="1"/>
</dbReference>
<accession>A0ABS5AKQ2</accession>
<dbReference type="RefSeq" id="WP_086781167.1">
    <property type="nucleotide sequence ID" value="NZ_JAGIOO010000001.1"/>
</dbReference>
<feature type="compositionally biased region" description="Basic and acidic residues" evidence="12">
    <location>
        <begin position="23"/>
        <end position="46"/>
    </location>
</feature>
<keyword evidence="4 14" id="KW-0808">Transferase</keyword>
<dbReference type="SMART" id="SM00090">
    <property type="entry name" value="RIO"/>
    <property type="match status" value="1"/>
</dbReference>
<dbReference type="GO" id="GO:0004674">
    <property type="term" value="F:protein serine/threonine kinase activity"/>
    <property type="evidence" value="ECO:0007669"/>
    <property type="project" value="UniProtKB-EC"/>
</dbReference>
<gene>
    <name evidence="14" type="ORF">JOF53_006018</name>
</gene>
<reference evidence="14 15" key="1">
    <citation type="submission" date="2021-03" db="EMBL/GenBank/DDBJ databases">
        <title>Sequencing the genomes of 1000 actinobacteria strains.</title>
        <authorList>
            <person name="Klenk H.-P."/>
        </authorList>
    </citation>
    <scope>NUCLEOTIDE SEQUENCE [LARGE SCALE GENOMIC DNA]</scope>
    <source>
        <strain evidence="14 15">DSM 44580</strain>
    </source>
</reference>
<dbReference type="Gene3D" id="3.30.200.20">
    <property type="entry name" value="Phosphorylase Kinase, domain 1"/>
    <property type="match status" value="1"/>
</dbReference>
<dbReference type="InterPro" id="IPR000687">
    <property type="entry name" value="RIO_kinase"/>
</dbReference>
<evidence type="ECO:0000256" key="11">
    <source>
        <dbReference type="ARBA" id="ARBA00048679"/>
    </source>
</evidence>
<comment type="caution">
    <text evidence="14">The sequence shown here is derived from an EMBL/GenBank/DDBJ whole genome shotgun (WGS) entry which is preliminary data.</text>
</comment>
<evidence type="ECO:0000256" key="3">
    <source>
        <dbReference type="ARBA" id="ARBA00022527"/>
    </source>
</evidence>
<feature type="region of interest" description="Disordered" evidence="12">
    <location>
        <begin position="1"/>
        <end position="53"/>
    </location>
</feature>
<keyword evidence="7 14" id="KW-0418">Kinase</keyword>
<dbReference type="InterPro" id="IPR018934">
    <property type="entry name" value="RIO_dom"/>
</dbReference>
<evidence type="ECO:0000256" key="2">
    <source>
        <dbReference type="ARBA" id="ARBA00012513"/>
    </source>
</evidence>
<comment type="catalytic activity">
    <reaction evidence="10">
        <text>L-threonyl-[protein] + ATP = O-phospho-L-threonyl-[protein] + ADP + H(+)</text>
        <dbReference type="Rhea" id="RHEA:46608"/>
        <dbReference type="Rhea" id="RHEA-COMP:11060"/>
        <dbReference type="Rhea" id="RHEA-COMP:11605"/>
        <dbReference type="ChEBI" id="CHEBI:15378"/>
        <dbReference type="ChEBI" id="CHEBI:30013"/>
        <dbReference type="ChEBI" id="CHEBI:30616"/>
        <dbReference type="ChEBI" id="CHEBI:61977"/>
        <dbReference type="ChEBI" id="CHEBI:456216"/>
        <dbReference type="EC" id="2.7.11.1"/>
    </reaction>
</comment>